<evidence type="ECO:0000256" key="1">
    <source>
        <dbReference type="SAM" id="SignalP"/>
    </source>
</evidence>
<feature type="chain" id="PRO_5021877263" description="Transcobalamin-like C-terminal domain-containing protein" evidence="1">
    <location>
        <begin position="34"/>
        <end position="148"/>
    </location>
</feature>
<sequence precursor="true">MMFVCQTVSVASLQRIAGFGCLLLLALVGCQNATEPAAAPPADGPKVAVRFVFEFGEGEPVEVALDAVPAGSTVADAMRQIAEMHDTVQLEIVGKGDMTFVQSINGKTTSGNEGWLYTVNEEWAQEGVGAIELEDGDLVRWTYGESEF</sequence>
<evidence type="ECO:0000313" key="3">
    <source>
        <dbReference type="EMBL" id="QDV71525.1"/>
    </source>
</evidence>
<dbReference type="InterPro" id="IPR027954">
    <property type="entry name" value="Transcobalamin-like_C"/>
</dbReference>
<dbReference type="EMBL" id="CP036348">
    <property type="protein sequence ID" value="QDV71525.1"/>
    <property type="molecule type" value="Genomic_DNA"/>
</dbReference>
<keyword evidence="4" id="KW-1185">Reference proteome</keyword>
<dbReference type="AlphaFoldDB" id="A0A518K1A8"/>
<organism evidence="3 4">
    <name type="scientific">Rosistilla carotiformis</name>
    <dbReference type="NCBI Taxonomy" id="2528017"/>
    <lineage>
        <taxon>Bacteria</taxon>
        <taxon>Pseudomonadati</taxon>
        <taxon>Planctomycetota</taxon>
        <taxon>Planctomycetia</taxon>
        <taxon>Pirellulales</taxon>
        <taxon>Pirellulaceae</taxon>
        <taxon>Rosistilla</taxon>
    </lineage>
</organism>
<protein>
    <recommendedName>
        <fullName evidence="2">Transcobalamin-like C-terminal domain-containing protein</fullName>
    </recommendedName>
</protein>
<keyword evidence="1" id="KW-0732">Signal</keyword>
<evidence type="ECO:0000313" key="4">
    <source>
        <dbReference type="Proteomes" id="UP000315082"/>
    </source>
</evidence>
<accession>A0A518K1A8</accession>
<feature type="signal peptide" evidence="1">
    <location>
        <begin position="1"/>
        <end position="33"/>
    </location>
</feature>
<dbReference type="Gene3D" id="2.170.130.30">
    <property type="match status" value="1"/>
</dbReference>
<proteinExistence type="predicted"/>
<evidence type="ECO:0000259" key="2">
    <source>
        <dbReference type="Pfam" id="PF14478"/>
    </source>
</evidence>
<dbReference type="KEGG" id="rcf:Poly24_52620"/>
<dbReference type="Pfam" id="PF14478">
    <property type="entry name" value="DUF4430"/>
    <property type="match status" value="1"/>
</dbReference>
<name>A0A518K1A8_9BACT</name>
<dbReference type="Proteomes" id="UP000315082">
    <property type="component" value="Chromosome"/>
</dbReference>
<reference evidence="3 4" key="1">
    <citation type="submission" date="2019-02" db="EMBL/GenBank/DDBJ databases">
        <title>Deep-cultivation of Planctomycetes and their phenomic and genomic characterization uncovers novel biology.</title>
        <authorList>
            <person name="Wiegand S."/>
            <person name="Jogler M."/>
            <person name="Boedeker C."/>
            <person name="Pinto D."/>
            <person name="Vollmers J."/>
            <person name="Rivas-Marin E."/>
            <person name="Kohn T."/>
            <person name="Peeters S.H."/>
            <person name="Heuer A."/>
            <person name="Rast P."/>
            <person name="Oberbeckmann S."/>
            <person name="Bunk B."/>
            <person name="Jeske O."/>
            <person name="Meyerdierks A."/>
            <person name="Storesund J.E."/>
            <person name="Kallscheuer N."/>
            <person name="Luecker S."/>
            <person name="Lage O.M."/>
            <person name="Pohl T."/>
            <person name="Merkel B.J."/>
            <person name="Hornburger P."/>
            <person name="Mueller R.-W."/>
            <person name="Bruemmer F."/>
            <person name="Labrenz M."/>
            <person name="Spormann A.M."/>
            <person name="Op den Camp H."/>
            <person name="Overmann J."/>
            <person name="Amann R."/>
            <person name="Jetten M.S.M."/>
            <person name="Mascher T."/>
            <person name="Medema M.H."/>
            <person name="Devos D.P."/>
            <person name="Kaster A.-K."/>
            <person name="Ovreas L."/>
            <person name="Rohde M."/>
            <person name="Galperin M.Y."/>
            <person name="Jogler C."/>
        </authorList>
    </citation>
    <scope>NUCLEOTIDE SEQUENCE [LARGE SCALE GENOMIC DNA]</scope>
    <source>
        <strain evidence="3 4">Poly24</strain>
    </source>
</reference>
<dbReference type="OrthoDB" id="278441at2"/>
<dbReference type="RefSeq" id="WP_145102128.1">
    <property type="nucleotide sequence ID" value="NZ_CP036348.1"/>
</dbReference>
<feature type="domain" description="Transcobalamin-like C-terminal" evidence="2">
    <location>
        <begin position="71"/>
        <end position="144"/>
    </location>
</feature>
<gene>
    <name evidence="3" type="ORF">Poly24_52620</name>
</gene>